<evidence type="ECO:0000313" key="1">
    <source>
        <dbReference type="EMBL" id="PKA55608.1"/>
    </source>
</evidence>
<reference evidence="1 2" key="1">
    <citation type="journal article" date="2017" name="Nature">
        <title>The Apostasia genome and the evolution of orchids.</title>
        <authorList>
            <person name="Zhang G.Q."/>
            <person name="Liu K.W."/>
            <person name="Li Z."/>
            <person name="Lohaus R."/>
            <person name="Hsiao Y.Y."/>
            <person name="Niu S.C."/>
            <person name="Wang J.Y."/>
            <person name="Lin Y.C."/>
            <person name="Xu Q."/>
            <person name="Chen L.J."/>
            <person name="Yoshida K."/>
            <person name="Fujiwara S."/>
            <person name="Wang Z.W."/>
            <person name="Zhang Y.Q."/>
            <person name="Mitsuda N."/>
            <person name="Wang M."/>
            <person name="Liu G.H."/>
            <person name="Pecoraro L."/>
            <person name="Huang H.X."/>
            <person name="Xiao X.J."/>
            <person name="Lin M."/>
            <person name="Wu X.Y."/>
            <person name="Wu W.L."/>
            <person name="Chen Y.Y."/>
            <person name="Chang S.B."/>
            <person name="Sakamoto S."/>
            <person name="Ohme-Takagi M."/>
            <person name="Yagi M."/>
            <person name="Zeng S.J."/>
            <person name="Shen C.Y."/>
            <person name="Yeh C.M."/>
            <person name="Luo Y.B."/>
            <person name="Tsai W.C."/>
            <person name="Van de Peer Y."/>
            <person name="Liu Z.J."/>
        </authorList>
    </citation>
    <scope>NUCLEOTIDE SEQUENCE [LARGE SCALE GENOMIC DNA]</scope>
    <source>
        <strain evidence="2">cv. Shenzhen</strain>
        <tissue evidence="1">Stem</tissue>
    </source>
</reference>
<evidence type="ECO:0000313" key="2">
    <source>
        <dbReference type="Proteomes" id="UP000236161"/>
    </source>
</evidence>
<organism evidence="1 2">
    <name type="scientific">Apostasia shenzhenica</name>
    <dbReference type="NCBI Taxonomy" id="1088818"/>
    <lineage>
        <taxon>Eukaryota</taxon>
        <taxon>Viridiplantae</taxon>
        <taxon>Streptophyta</taxon>
        <taxon>Embryophyta</taxon>
        <taxon>Tracheophyta</taxon>
        <taxon>Spermatophyta</taxon>
        <taxon>Magnoliopsida</taxon>
        <taxon>Liliopsida</taxon>
        <taxon>Asparagales</taxon>
        <taxon>Orchidaceae</taxon>
        <taxon>Apostasioideae</taxon>
        <taxon>Apostasia</taxon>
    </lineage>
</organism>
<proteinExistence type="predicted"/>
<gene>
    <name evidence="1" type="ORF">AXF42_Ash006810</name>
</gene>
<dbReference type="Proteomes" id="UP000236161">
    <property type="component" value="Unassembled WGS sequence"/>
</dbReference>
<evidence type="ECO:0008006" key="3">
    <source>
        <dbReference type="Google" id="ProtNLM"/>
    </source>
</evidence>
<keyword evidence="2" id="KW-1185">Reference proteome</keyword>
<sequence length="165" mass="18440">MTSLSPAFSSPRSPIRLLPMASGDRLQLLPGAAVLLLLFLFYTSTATTRVSASVNFFRGDVEPEFLQAVGQVAVQEYNFQNPSYPIGLVKTLGGRYFELIVDVDEDFYIEYVVRLVIRKATIEKSPPEFWTSTMGFVLKASHFVLARNIVPGAFFSTALTRYTKQ</sequence>
<accession>A0A2I0AJ89</accession>
<name>A0A2I0AJ89_9ASPA</name>
<dbReference type="AlphaFoldDB" id="A0A2I0AJ89"/>
<dbReference type="EMBL" id="KZ451979">
    <property type="protein sequence ID" value="PKA55608.1"/>
    <property type="molecule type" value="Genomic_DNA"/>
</dbReference>
<protein>
    <recommendedName>
        <fullName evidence="3">Cystatin domain-containing protein</fullName>
    </recommendedName>
</protein>